<feature type="transmembrane region" description="Helical" evidence="8">
    <location>
        <begin position="37"/>
        <end position="57"/>
    </location>
</feature>
<keyword evidence="10" id="KW-1185">Reference proteome</keyword>
<dbReference type="AlphaFoldDB" id="A0A9X3EDJ8"/>
<dbReference type="Proteomes" id="UP001150830">
    <property type="component" value="Unassembled WGS sequence"/>
</dbReference>
<keyword evidence="3" id="KW-0813">Transport</keyword>
<evidence type="ECO:0000256" key="6">
    <source>
        <dbReference type="ARBA" id="ARBA00022989"/>
    </source>
</evidence>
<feature type="transmembrane region" description="Helical" evidence="8">
    <location>
        <begin position="6"/>
        <end position="25"/>
    </location>
</feature>
<keyword evidence="4" id="KW-1003">Cell membrane</keyword>
<feature type="transmembrane region" description="Helical" evidence="8">
    <location>
        <begin position="63"/>
        <end position="83"/>
    </location>
</feature>
<evidence type="ECO:0000256" key="1">
    <source>
        <dbReference type="ARBA" id="ARBA00004651"/>
    </source>
</evidence>
<dbReference type="RefSeq" id="WP_283172953.1">
    <property type="nucleotide sequence ID" value="NZ_JAPNOA010000019.1"/>
</dbReference>
<keyword evidence="6 8" id="KW-1133">Transmembrane helix</keyword>
<feature type="transmembrane region" description="Helical" evidence="8">
    <location>
        <begin position="125"/>
        <end position="145"/>
    </location>
</feature>
<dbReference type="EMBL" id="JAPNOA010000019">
    <property type="protein sequence ID" value="MCY0964735.1"/>
    <property type="molecule type" value="Genomic_DNA"/>
</dbReference>
<evidence type="ECO:0000256" key="8">
    <source>
        <dbReference type="SAM" id="Phobius"/>
    </source>
</evidence>
<dbReference type="Gene3D" id="1.20.1530.20">
    <property type="match status" value="1"/>
</dbReference>
<evidence type="ECO:0000313" key="10">
    <source>
        <dbReference type="Proteomes" id="UP001150830"/>
    </source>
</evidence>
<comment type="subcellular location">
    <subcellularLocation>
        <location evidence="1">Cell membrane</location>
        <topology evidence="1">Multi-pass membrane protein</topology>
    </subcellularLocation>
</comment>
<organism evidence="9 10">
    <name type="scientific">Parathalassolituus penaei</name>
    <dbReference type="NCBI Taxonomy" id="2997323"/>
    <lineage>
        <taxon>Bacteria</taxon>
        <taxon>Pseudomonadati</taxon>
        <taxon>Pseudomonadota</taxon>
        <taxon>Gammaproteobacteria</taxon>
        <taxon>Oceanospirillales</taxon>
        <taxon>Oceanospirillaceae</taxon>
        <taxon>Parathalassolituus</taxon>
    </lineage>
</organism>
<comment type="similarity">
    <text evidence="2">Belongs to the auxin efflux carrier (TC 2.A.69) family.</text>
</comment>
<name>A0A9X3EDJ8_9GAMM</name>
<feature type="transmembrane region" description="Helical" evidence="8">
    <location>
        <begin position="95"/>
        <end position="119"/>
    </location>
</feature>
<evidence type="ECO:0000256" key="3">
    <source>
        <dbReference type="ARBA" id="ARBA00022448"/>
    </source>
</evidence>
<dbReference type="GO" id="GO:0055085">
    <property type="term" value="P:transmembrane transport"/>
    <property type="evidence" value="ECO:0007669"/>
    <property type="project" value="InterPro"/>
</dbReference>
<evidence type="ECO:0000256" key="5">
    <source>
        <dbReference type="ARBA" id="ARBA00022692"/>
    </source>
</evidence>
<feature type="transmembrane region" description="Helical" evidence="8">
    <location>
        <begin position="255"/>
        <end position="277"/>
    </location>
</feature>
<dbReference type="PANTHER" id="PTHR36838:SF3">
    <property type="entry name" value="TRANSPORTER AUXIN EFFLUX CARRIER EC FAMILY"/>
    <property type="match status" value="1"/>
</dbReference>
<dbReference type="GO" id="GO:0005886">
    <property type="term" value="C:plasma membrane"/>
    <property type="evidence" value="ECO:0007669"/>
    <property type="project" value="UniProtKB-SubCell"/>
</dbReference>
<accession>A0A9X3EDJ8</accession>
<dbReference type="PANTHER" id="PTHR36838">
    <property type="entry name" value="AUXIN EFFLUX CARRIER FAMILY PROTEIN"/>
    <property type="match status" value="1"/>
</dbReference>
<dbReference type="Pfam" id="PF03547">
    <property type="entry name" value="Mem_trans"/>
    <property type="match status" value="1"/>
</dbReference>
<gene>
    <name evidence="9" type="ORF">OUO13_06020</name>
</gene>
<sequence>MSYVLSTLLPIFGLILTGFICRRTGRLGETAASELNRFVVWLSLPALLIKATALASIEQIWHPQFILVYSLSTLLVFAATLIWKRRSGRSLADSGLDALGAGYANTGYVGIPLCLFVLGEAGLQPALIATLIVVCVLFSIAIIVIETGLQTEGTALAAARKVGLALLKNPLVVSPLIGIFLNVAAVPIPDPALKFLTLLGEATTPCALVSLGAFLAHRHAGAAVGTTGLVLIKLVVHPLLTWFLAFKVFQLPAMWGHAAVLLSALPTGTGPFMLAEYYRREGALVSRTILLSTIGSLFTLSFYLYLYF</sequence>
<dbReference type="InterPro" id="IPR004776">
    <property type="entry name" value="Mem_transp_PIN-like"/>
</dbReference>
<keyword evidence="7 8" id="KW-0472">Membrane</keyword>
<comment type="caution">
    <text evidence="9">The sequence shown here is derived from an EMBL/GenBank/DDBJ whole genome shotgun (WGS) entry which is preliminary data.</text>
</comment>
<feature type="transmembrane region" description="Helical" evidence="8">
    <location>
        <begin position="166"/>
        <end position="189"/>
    </location>
</feature>
<reference evidence="9" key="1">
    <citation type="submission" date="2022-11" db="EMBL/GenBank/DDBJ databases">
        <title>Parathalassolutuus dongxingensis gen. nov., sp. nov., a novel member of family Oceanospirillaceae isolated from a coastal shrimp pond in Guangxi, China.</title>
        <authorList>
            <person name="Chen H."/>
        </authorList>
    </citation>
    <scope>NUCLEOTIDE SEQUENCE</scope>
    <source>
        <strain evidence="9">G-43</strain>
    </source>
</reference>
<keyword evidence="5 8" id="KW-0812">Transmembrane</keyword>
<evidence type="ECO:0000256" key="7">
    <source>
        <dbReference type="ARBA" id="ARBA00023136"/>
    </source>
</evidence>
<feature type="transmembrane region" description="Helical" evidence="8">
    <location>
        <begin position="289"/>
        <end position="307"/>
    </location>
</feature>
<evidence type="ECO:0000256" key="4">
    <source>
        <dbReference type="ARBA" id="ARBA00022475"/>
    </source>
</evidence>
<proteinExistence type="inferred from homology"/>
<feature type="transmembrane region" description="Helical" evidence="8">
    <location>
        <begin position="228"/>
        <end position="249"/>
    </location>
</feature>
<protein>
    <submittedName>
        <fullName evidence="9">AEC family transporter</fullName>
    </submittedName>
</protein>
<dbReference type="InterPro" id="IPR038770">
    <property type="entry name" value="Na+/solute_symporter_sf"/>
</dbReference>
<evidence type="ECO:0000313" key="9">
    <source>
        <dbReference type="EMBL" id="MCY0964735.1"/>
    </source>
</evidence>
<evidence type="ECO:0000256" key="2">
    <source>
        <dbReference type="ARBA" id="ARBA00010145"/>
    </source>
</evidence>